<sequence length="86" mass="10053">MDVSWQGRRAAFDGLPTVSVQKTWLLPVTGMLRRYETTVDRFMSVVQLVIHVRGRRNLYLGKHKTVLEKIKMLNSSNCFCAQKERR</sequence>
<dbReference type="EMBL" id="KQ434885">
    <property type="protein sequence ID" value="KZC10063.1"/>
    <property type="molecule type" value="Genomic_DNA"/>
</dbReference>
<dbReference type="AlphaFoldDB" id="A0A154PDZ0"/>
<organism evidence="1 2">
    <name type="scientific">Dufourea novaeangliae</name>
    <name type="common">Sweat bee</name>
    <dbReference type="NCBI Taxonomy" id="178035"/>
    <lineage>
        <taxon>Eukaryota</taxon>
        <taxon>Metazoa</taxon>
        <taxon>Ecdysozoa</taxon>
        <taxon>Arthropoda</taxon>
        <taxon>Hexapoda</taxon>
        <taxon>Insecta</taxon>
        <taxon>Pterygota</taxon>
        <taxon>Neoptera</taxon>
        <taxon>Endopterygota</taxon>
        <taxon>Hymenoptera</taxon>
        <taxon>Apocrita</taxon>
        <taxon>Aculeata</taxon>
        <taxon>Apoidea</taxon>
        <taxon>Anthophila</taxon>
        <taxon>Halictidae</taxon>
        <taxon>Rophitinae</taxon>
        <taxon>Dufourea</taxon>
    </lineage>
</organism>
<protein>
    <submittedName>
        <fullName evidence="1">Uncharacterized protein</fullName>
    </submittedName>
</protein>
<dbReference type="Proteomes" id="UP000076502">
    <property type="component" value="Unassembled WGS sequence"/>
</dbReference>
<evidence type="ECO:0000313" key="1">
    <source>
        <dbReference type="EMBL" id="KZC10063.1"/>
    </source>
</evidence>
<evidence type="ECO:0000313" key="2">
    <source>
        <dbReference type="Proteomes" id="UP000076502"/>
    </source>
</evidence>
<gene>
    <name evidence="1" type="ORF">WN55_01814</name>
</gene>
<keyword evidence="2" id="KW-1185">Reference proteome</keyword>
<reference evidence="1 2" key="1">
    <citation type="submission" date="2015-07" db="EMBL/GenBank/DDBJ databases">
        <title>The genome of Dufourea novaeangliae.</title>
        <authorList>
            <person name="Pan H."/>
            <person name="Kapheim K."/>
        </authorList>
    </citation>
    <scope>NUCLEOTIDE SEQUENCE [LARGE SCALE GENOMIC DNA]</scope>
    <source>
        <strain evidence="1">0120121106</strain>
        <tissue evidence="1">Whole body</tissue>
    </source>
</reference>
<name>A0A154PDZ0_DUFNO</name>
<accession>A0A154PDZ0</accession>
<proteinExistence type="predicted"/>